<evidence type="ECO:0000256" key="12">
    <source>
        <dbReference type="PROSITE-ProRule" id="PRU00042"/>
    </source>
</evidence>
<feature type="compositionally biased region" description="Acidic residues" evidence="13">
    <location>
        <begin position="111"/>
        <end position="121"/>
    </location>
</feature>
<feature type="domain" description="C2H2-type" evidence="14">
    <location>
        <begin position="513"/>
        <end position="540"/>
    </location>
</feature>
<dbReference type="Pfam" id="PF00096">
    <property type="entry name" value="zf-C2H2"/>
    <property type="match status" value="1"/>
</dbReference>
<evidence type="ECO:0000256" key="10">
    <source>
        <dbReference type="ARBA" id="ARBA00023163"/>
    </source>
</evidence>
<dbReference type="OrthoDB" id="8742770at2759"/>
<dbReference type="PANTHER" id="PTHR12958:SF3">
    <property type="entry name" value="ZINC FINGER PROTEIN USH"/>
    <property type="match status" value="1"/>
</dbReference>
<keyword evidence="8" id="KW-0238">DNA-binding</keyword>
<feature type="domain" description="CCHC FOG-type" evidence="15">
    <location>
        <begin position="171"/>
        <end position="204"/>
    </location>
</feature>
<keyword evidence="10" id="KW-0804">Transcription</keyword>
<accession>A0A9P0H1G6</accession>
<feature type="region of interest" description="Disordered" evidence="13">
    <location>
        <begin position="475"/>
        <end position="505"/>
    </location>
</feature>
<evidence type="ECO:0000256" key="13">
    <source>
        <dbReference type="SAM" id="MobiDB-lite"/>
    </source>
</evidence>
<proteinExistence type="predicted"/>
<feature type="domain" description="C2H2-type" evidence="14">
    <location>
        <begin position="136"/>
        <end position="163"/>
    </location>
</feature>
<feature type="compositionally biased region" description="Acidic residues" evidence="13">
    <location>
        <begin position="705"/>
        <end position="714"/>
    </location>
</feature>
<keyword evidence="5 12" id="KW-0863">Zinc-finger</keyword>
<feature type="domain" description="CCHC FOG-type" evidence="15">
    <location>
        <begin position="721"/>
        <end position="754"/>
    </location>
</feature>
<dbReference type="InterPro" id="IPR013087">
    <property type="entry name" value="Znf_C2H2_type"/>
</dbReference>
<keyword evidence="17" id="KW-1185">Reference proteome</keyword>
<evidence type="ECO:0000313" key="17">
    <source>
        <dbReference type="Proteomes" id="UP001152798"/>
    </source>
</evidence>
<feature type="domain" description="C2H2-type" evidence="14">
    <location>
        <begin position="75"/>
        <end position="102"/>
    </location>
</feature>
<feature type="region of interest" description="Disordered" evidence="13">
    <location>
        <begin position="24"/>
        <end position="67"/>
    </location>
</feature>
<protein>
    <recommendedName>
        <fullName evidence="18">Zinc finger protein ush</fullName>
    </recommendedName>
</protein>
<dbReference type="PROSITE" id="PS50157">
    <property type="entry name" value="ZINC_FINGER_C2H2_2"/>
    <property type="match status" value="5"/>
</dbReference>
<evidence type="ECO:0008006" key="18">
    <source>
        <dbReference type="Google" id="ProtNLM"/>
    </source>
</evidence>
<evidence type="ECO:0000256" key="3">
    <source>
        <dbReference type="ARBA" id="ARBA00022723"/>
    </source>
</evidence>
<keyword evidence="4" id="KW-0677">Repeat</keyword>
<dbReference type="AlphaFoldDB" id="A0A9P0H1G6"/>
<keyword evidence="9" id="KW-0010">Activator</keyword>
<dbReference type="InterPro" id="IPR036236">
    <property type="entry name" value="Znf_C2H2_sf"/>
</dbReference>
<keyword evidence="6" id="KW-0862">Zinc</keyword>
<dbReference type="GO" id="GO:0000122">
    <property type="term" value="P:negative regulation of transcription by RNA polymerase II"/>
    <property type="evidence" value="ECO:0007669"/>
    <property type="project" value="TreeGrafter"/>
</dbReference>
<dbReference type="GO" id="GO:0030154">
    <property type="term" value="P:cell differentiation"/>
    <property type="evidence" value="ECO:0007669"/>
    <property type="project" value="UniProtKB-ARBA"/>
</dbReference>
<feature type="domain" description="CCHC FOG-type" evidence="15">
    <location>
        <begin position="69"/>
        <end position="102"/>
    </location>
</feature>
<keyword evidence="7" id="KW-0805">Transcription regulation</keyword>
<dbReference type="InterPro" id="IPR059121">
    <property type="entry name" value="CCHC_ZFPM2-like"/>
</dbReference>
<reference evidence="16" key="1">
    <citation type="submission" date="2022-01" db="EMBL/GenBank/DDBJ databases">
        <authorList>
            <person name="King R."/>
        </authorList>
    </citation>
    <scope>NUCLEOTIDE SEQUENCE</scope>
</reference>
<dbReference type="Pfam" id="PF12874">
    <property type="entry name" value="zf-met"/>
    <property type="match status" value="1"/>
</dbReference>
<dbReference type="GO" id="GO:0003677">
    <property type="term" value="F:DNA binding"/>
    <property type="evidence" value="ECO:0007669"/>
    <property type="project" value="UniProtKB-KW"/>
</dbReference>
<feature type="compositionally biased region" description="Low complexity" evidence="13">
    <location>
        <begin position="334"/>
        <end position="369"/>
    </location>
</feature>
<dbReference type="GO" id="GO:0005634">
    <property type="term" value="C:nucleus"/>
    <property type="evidence" value="ECO:0007669"/>
    <property type="project" value="UniProtKB-SubCell"/>
</dbReference>
<evidence type="ECO:0000256" key="6">
    <source>
        <dbReference type="ARBA" id="ARBA00022833"/>
    </source>
</evidence>
<dbReference type="PROSITE" id="PS51810">
    <property type="entry name" value="ZF_CCHC_FOG"/>
    <property type="match status" value="5"/>
</dbReference>
<evidence type="ECO:0000256" key="9">
    <source>
        <dbReference type="ARBA" id="ARBA00023159"/>
    </source>
</evidence>
<dbReference type="GO" id="GO:0007507">
    <property type="term" value="P:heart development"/>
    <property type="evidence" value="ECO:0007669"/>
    <property type="project" value="TreeGrafter"/>
</dbReference>
<feature type="region of interest" description="Disordered" evidence="13">
    <location>
        <begin position="755"/>
        <end position="774"/>
    </location>
</feature>
<dbReference type="PANTHER" id="PTHR12958">
    <property type="entry name" value="FRIEND OF GATA2-RELATED"/>
    <property type="match status" value="1"/>
</dbReference>
<keyword evidence="11" id="KW-0539">Nucleus</keyword>
<evidence type="ECO:0000259" key="14">
    <source>
        <dbReference type="PROSITE" id="PS50157"/>
    </source>
</evidence>
<dbReference type="GO" id="GO:0009653">
    <property type="term" value="P:anatomical structure morphogenesis"/>
    <property type="evidence" value="ECO:0007669"/>
    <property type="project" value="UniProtKB-ARBA"/>
</dbReference>
<evidence type="ECO:0000256" key="5">
    <source>
        <dbReference type="ARBA" id="ARBA00022771"/>
    </source>
</evidence>
<evidence type="ECO:0000256" key="7">
    <source>
        <dbReference type="ARBA" id="ARBA00023015"/>
    </source>
</evidence>
<dbReference type="Pfam" id="PF25445">
    <property type="entry name" value="CCHC_ZFPM2"/>
    <property type="match status" value="1"/>
</dbReference>
<feature type="region of interest" description="Disordered" evidence="13">
    <location>
        <begin position="99"/>
        <end position="133"/>
    </location>
</feature>
<feature type="compositionally biased region" description="Basic and acidic residues" evidence="13">
    <location>
        <begin position="35"/>
        <end position="56"/>
    </location>
</feature>
<feature type="domain" description="C2H2-type" evidence="14">
    <location>
        <begin position="600"/>
        <end position="627"/>
    </location>
</feature>
<feature type="domain" description="C2H2-type" evidence="14">
    <location>
        <begin position="727"/>
        <end position="758"/>
    </location>
</feature>
<feature type="compositionally biased region" description="Basic and acidic residues" evidence="13">
    <location>
        <begin position="319"/>
        <end position="329"/>
    </location>
</feature>
<dbReference type="Gene3D" id="3.30.160.60">
    <property type="entry name" value="Classic Zinc Finger"/>
    <property type="match status" value="2"/>
</dbReference>
<comment type="subcellular location">
    <subcellularLocation>
        <location evidence="1">Nucleus</location>
    </subcellularLocation>
</comment>
<feature type="domain" description="CCHC FOG-type" evidence="15">
    <location>
        <begin position="507"/>
        <end position="540"/>
    </location>
</feature>
<dbReference type="GO" id="GO:0008270">
    <property type="term" value="F:zinc ion binding"/>
    <property type="evidence" value="ECO:0007669"/>
    <property type="project" value="UniProtKB-KW"/>
</dbReference>
<keyword evidence="2" id="KW-0678">Repressor</keyword>
<evidence type="ECO:0000259" key="15">
    <source>
        <dbReference type="PROSITE" id="PS51810"/>
    </source>
</evidence>
<feature type="compositionally biased region" description="Basic and acidic residues" evidence="13">
    <location>
        <begin position="291"/>
        <end position="312"/>
    </location>
</feature>
<feature type="region of interest" description="Disordered" evidence="13">
    <location>
        <begin position="648"/>
        <end position="720"/>
    </location>
</feature>
<name>A0A9P0H1G6_NEZVI</name>
<feature type="region of interest" description="Disordered" evidence="13">
    <location>
        <begin position="270"/>
        <end position="376"/>
    </location>
</feature>
<dbReference type="FunFam" id="3.30.160.60:FF:000446">
    <property type="entry name" value="Zinc finger protein"/>
    <property type="match status" value="1"/>
</dbReference>
<evidence type="ECO:0000256" key="8">
    <source>
        <dbReference type="ARBA" id="ARBA00023125"/>
    </source>
</evidence>
<feature type="domain" description="CCHC FOG-type" evidence="15">
    <location>
        <begin position="442"/>
        <end position="475"/>
    </location>
</feature>
<dbReference type="GO" id="GO:0061629">
    <property type="term" value="F:RNA polymerase II-specific DNA-binding transcription factor binding"/>
    <property type="evidence" value="ECO:0007669"/>
    <property type="project" value="InterPro"/>
</dbReference>
<feature type="compositionally biased region" description="Basic and acidic residues" evidence="13">
    <location>
        <begin position="654"/>
        <end position="676"/>
    </location>
</feature>
<feature type="compositionally biased region" description="Acidic residues" evidence="13">
    <location>
        <begin position="677"/>
        <end position="691"/>
    </location>
</feature>
<feature type="compositionally biased region" description="Low complexity" evidence="13">
    <location>
        <begin position="757"/>
        <end position="766"/>
    </location>
</feature>
<evidence type="ECO:0000256" key="4">
    <source>
        <dbReference type="ARBA" id="ARBA00022737"/>
    </source>
</evidence>
<dbReference type="Proteomes" id="UP001152798">
    <property type="component" value="Chromosome 1"/>
</dbReference>
<evidence type="ECO:0000256" key="2">
    <source>
        <dbReference type="ARBA" id="ARBA00022491"/>
    </source>
</evidence>
<keyword evidence="3" id="KW-0479">Metal-binding</keyword>
<evidence type="ECO:0000256" key="1">
    <source>
        <dbReference type="ARBA" id="ARBA00004123"/>
    </source>
</evidence>
<evidence type="ECO:0000313" key="16">
    <source>
        <dbReference type="EMBL" id="CAH1391351.1"/>
    </source>
</evidence>
<dbReference type="InterPro" id="IPR034731">
    <property type="entry name" value="Znf_CCHC_FOG"/>
</dbReference>
<sequence>MEHKCPRIVINTYSTVTKLLRKINAGEEEDWTGNGEERKGDEEKSVAEREEKKIRQPENSAPVAKPEIAQGLSPYACGPCGIRFSSPSTLEAHQAYYCSHRPPSTSRVDGDSGEDKEESGCESEPGPKSPRSGRLYRCPHCSYSADKRVSLNRHMRIHGGSPGSVAPEPISPERIDRYCQDCDIRFSSSKTFRAHKLHYCSTRHKKPGGEGAEGDTPFLALPTNPILIVPYSLFEGASLVSGGGALPPTDTACLLLPDGSLQPMAQAIPRPLSEKSRPTSTFSSPPQVEKPVVEKDPKREGSPLDLSCKRTEEVDEDEKENRQENRETEDIVCAPSIPALLSASSTCSSPPVSPASSKQQSTSPKSPRPNGSRTEPDLSLQGLLLAAVSAQHVPPEFLPHLSAMYSRFKTKPPIPPIPIIPPDLALRLASAELPPPAPPQVLVKQGDSKCQECNIVFYKHENYIAHKKHYCSARKTEDKTPSPVVPSPPLSASPKEASKSPVGPSTSKTMYQFICAACGIKFTSYDNLAAHQTYYCPKRNSVDNDKPRKCPKCKVACIGPDHVCSANISTGWKCPCCPLTSPTASAAQKHMDTHIGVKAFLCTICNYKGNTLRGMRTHIRLHFDKRPADVNEESFITCIVEDPVAQPMDTTSEEDSRVSPKNDKCNGEEVKVKEEAKEGEDEEEEYIEVEDVSVKAEPVAVKAEENDEPQETADDLSLNNNKKSGPRYCKSCDISFNYLSTFIAHKKFYCSSHLGENPNNASNNNNRPTGTPVT</sequence>
<evidence type="ECO:0000256" key="11">
    <source>
        <dbReference type="ARBA" id="ARBA00023242"/>
    </source>
</evidence>
<dbReference type="GO" id="GO:0045944">
    <property type="term" value="P:positive regulation of transcription by RNA polymerase II"/>
    <property type="evidence" value="ECO:0007669"/>
    <property type="project" value="TreeGrafter"/>
</dbReference>
<gene>
    <name evidence="16" type="ORF">NEZAVI_LOCUS2389</name>
</gene>
<organism evidence="16 17">
    <name type="scientific">Nezara viridula</name>
    <name type="common">Southern green stink bug</name>
    <name type="synonym">Cimex viridulus</name>
    <dbReference type="NCBI Taxonomy" id="85310"/>
    <lineage>
        <taxon>Eukaryota</taxon>
        <taxon>Metazoa</taxon>
        <taxon>Ecdysozoa</taxon>
        <taxon>Arthropoda</taxon>
        <taxon>Hexapoda</taxon>
        <taxon>Insecta</taxon>
        <taxon>Pterygota</taxon>
        <taxon>Neoptera</taxon>
        <taxon>Paraneoptera</taxon>
        <taxon>Hemiptera</taxon>
        <taxon>Heteroptera</taxon>
        <taxon>Panheteroptera</taxon>
        <taxon>Pentatomomorpha</taxon>
        <taxon>Pentatomoidea</taxon>
        <taxon>Pentatomidae</taxon>
        <taxon>Pentatominae</taxon>
        <taxon>Nezara</taxon>
    </lineage>
</organism>
<dbReference type="SMART" id="SM00355">
    <property type="entry name" value="ZnF_C2H2"/>
    <property type="match status" value="8"/>
</dbReference>
<dbReference type="EMBL" id="OV725077">
    <property type="protein sequence ID" value="CAH1391351.1"/>
    <property type="molecule type" value="Genomic_DNA"/>
</dbReference>
<dbReference type="SUPFAM" id="SSF57667">
    <property type="entry name" value="beta-beta-alpha zinc fingers"/>
    <property type="match status" value="6"/>
</dbReference>
<dbReference type="InterPro" id="IPR039746">
    <property type="entry name" value="FOG"/>
</dbReference>